<reference evidence="2 3" key="1">
    <citation type="submission" date="2023-05" db="EMBL/GenBank/DDBJ databases">
        <title>B98-5 Cell Line De Novo Hybrid Assembly: An Optical Mapping Approach.</title>
        <authorList>
            <person name="Kananen K."/>
            <person name="Auerbach J.A."/>
            <person name="Kautto E."/>
            <person name="Blachly J.S."/>
        </authorList>
    </citation>
    <scope>NUCLEOTIDE SEQUENCE [LARGE SCALE GENOMIC DNA]</scope>
    <source>
        <strain evidence="2">B95-8</strain>
        <tissue evidence="2">Cell line</tissue>
    </source>
</reference>
<gene>
    <name evidence="2" type="ORF">P7K49_003054</name>
</gene>
<proteinExistence type="predicted"/>
<accession>A0ABQ9WJ35</accession>
<organism evidence="2 3">
    <name type="scientific">Saguinus oedipus</name>
    <name type="common">Cotton-top tamarin</name>
    <name type="synonym">Oedipomidas oedipus</name>
    <dbReference type="NCBI Taxonomy" id="9490"/>
    <lineage>
        <taxon>Eukaryota</taxon>
        <taxon>Metazoa</taxon>
        <taxon>Chordata</taxon>
        <taxon>Craniata</taxon>
        <taxon>Vertebrata</taxon>
        <taxon>Euteleostomi</taxon>
        <taxon>Mammalia</taxon>
        <taxon>Eutheria</taxon>
        <taxon>Euarchontoglires</taxon>
        <taxon>Primates</taxon>
        <taxon>Haplorrhini</taxon>
        <taxon>Platyrrhini</taxon>
        <taxon>Cebidae</taxon>
        <taxon>Callitrichinae</taxon>
        <taxon>Saguinus</taxon>
    </lineage>
</organism>
<comment type="caution">
    <text evidence="2">The sequence shown here is derived from an EMBL/GenBank/DDBJ whole genome shotgun (WGS) entry which is preliminary data.</text>
</comment>
<evidence type="ECO:0000313" key="3">
    <source>
        <dbReference type="Proteomes" id="UP001266305"/>
    </source>
</evidence>
<sequence>MTIGPSGVCLGLTCLPHLPGPSASSHHGCGEDWPSTPEDTLAQMCHHRSQRGDPQWRPMEARPVLLAAEEGTRASEGTLCAPVRRGIFPSLKFLLQSDAHEGCLVPTPLHPVQGRRAGPPEPESRCTACPFPSPSGLSHRRAPTAFPGTGSSTPRGTAGPRLFQYQGACRELGPTVPGLLVKHALSLLLQPSLSQ</sequence>
<keyword evidence="3" id="KW-1185">Reference proteome</keyword>
<evidence type="ECO:0000313" key="2">
    <source>
        <dbReference type="EMBL" id="KAK2121668.1"/>
    </source>
</evidence>
<name>A0ABQ9WJ35_SAGOE</name>
<feature type="region of interest" description="Disordered" evidence="1">
    <location>
        <begin position="133"/>
        <end position="157"/>
    </location>
</feature>
<evidence type="ECO:0000256" key="1">
    <source>
        <dbReference type="SAM" id="MobiDB-lite"/>
    </source>
</evidence>
<dbReference type="EMBL" id="JASSZA010000001">
    <property type="protein sequence ID" value="KAK2121668.1"/>
    <property type="molecule type" value="Genomic_DNA"/>
</dbReference>
<dbReference type="Proteomes" id="UP001266305">
    <property type="component" value="Unassembled WGS sequence"/>
</dbReference>
<protein>
    <submittedName>
        <fullName evidence="2">Uncharacterized protein</fullName>
    </submittedName>
</protein>